<keyword evidence="2" id="KW-1185">Reference proteome</keyword>
<dbReference type="Proteomes" id="UP000312512">
    <property type="component" value="Unassembled WGS sequence"/>
</dbReference>
<dbReference type="InterPro" id="IPR010281">
    <property type="entry name" value="DUF885"/>
</dbReference>
<reference evidence="1 2" key="1">
    <citation type="submission" date="2019-10" db="EMBL/GenBank/DDBJ databases">
        <title>Nonomuraea sp. nov., isolated from Phyllanthus amarus.</title>
        <authorList>
            <person name="Klykleung N."/>
            <person name="Tanasupawat S."/>
        </authorList>
    </citation>
    <scope>NUCLEOTIDE SEQUENCE [LARGE SCALE GENOMIC DNA]</scope>
    <source>
        <strain evidence="1 2">PA1-10</strain>
    </source>
</reference>
<dbReference type="AlphaFoldDB" id="A0A5C4WUM0"/>
<gene>
    <name evidence="1" type="ORF">FH608_001690</name>
</gene>
<protein>
    <submittedName>
        <fullName evidence="1">DUF885 family protein</fullName>
    </submittedName>
</protein>
<accession>A0A5C4WUM0</accession>
<proteinExistence type="predicted"/>
<dbReference type="EMBL" id="VDLX02000001">
    <property type="protein sequence ID" value="KAB8197300.1"/>
    <property type="molecule type" value="Genomic_DNA"/>
</dbReference>
<evidence type="ECO:0000313" key="2">
    <source>
        <dbReference type="Proteomes" id="UP000312512"/>
    </source>
</evidence>
<dbReference type="PANTHER" id="PTHR33361:SF2">
    <property type="entry name" value="DUF885 DOMAIN-CONTAINING PROTEIN"/>
    <property type="match status" value="1"/>
</dbReference>
<dbReference type="RefSeq" id="WP_139627984.1">
    <property type="nucleotide sequence ID" value="NZ_VDLX02000001.1"/>
</dbReference>
<sequence length="562" mass="61266">MTADNRRPVTVIDTIMDRHLDDHAALDPIMATTLGIAGHDTELPDLSPDALAEISALRRRTLAALSEAQPEDAVDRVTAAAARDQLGIAEAIRATGAEESRLNNIESPVQTIRQVFDLMPTATADDWAAVASRLRRVPDAIAGYIASLRYAAARAHVSPRRQVEAAIGQCRANTGGDGFFATLARDASPHDGSLPPALRNDVEHAAREAGDAYDRLAAFLGDELFPQAATEDAVGPERYALFARSYLGTSVDLAEAYAWGQHELSRIAAQMRATAARVKPGSSVREAMDHLTADPARRLSGVDALQAWMQDKADSAIAALGGTQFDIPEPVRVLECRIAPAGGGIYYTNPSDDFSRPGRMWWSVPPGVNEFSTWRELSTVYHEGVPGHHLQIGQTVYRREVLNRWRRLASWVSGHGEGWALYAEQLMAELGFLDDPGDYLGMLGSQAFRAARVVIDIGMHCGFDPPDQDSGPWTYDKALRLLAAHTTKTESRLRYEVDRYLGLPGQAASYKLGERVWLRLRDEVRAREGDAFDLKSFHRRALDVGGVGLDVLSAAVLGEIGD</sequence>
<evidence type="ECO:0000313" key="1">
    <source>
        <dbReference type="EMBL" id="KAB8197300.1"/>
    </source>
</evidence>
<name>A0A5C4WUM0_9ACTN</name>
<organism evidence="1 2">
    <name type="scientific">Nonomuraea phyllanthi</name>
    <dbReference type="NCBI Taxonomy" id="2219224"/>
    <lineage>
        <taxon>Bacteria</taxon>
        <taxon>Bacillati</taxon>
        <taxon>Actinomycetota</taxon>
        <taxon>Actinomycetes</taxon>
        <taxon>Streptosporangiales</taxon>
        <taxon>Streptosporangiaceae</taxon>
        <taxon>Nonomuraea</taxon>
    </lineage>
</organism>
<dbReference type="Pfam" id="PF05960">
    <property type="entry name" value="DUF885"/>
    <property type="match status" value="1"/>
</dbReference>
<dbReference type="OrthoDB" id="9760040at2"/>
<dbReference type="PANTHER" id="PTHR33361">
    <property type="entry name" value="GLR0591 PROTEIN"/>
    <property type="match status" value="1"/>
</dbReference>
<comment type="caution">
    <text evidence="1">The sequence shown here is derived from an EMBL/GenBank/DDBJ whole genome shotgun (WGS) entry which is preliminary data.</text>
</comment>